<dbReference type="AlphaFoldDB" id="A0A6A6G386"/>
<evidence type="ECO:0000313" key="1">
    <source>
        <dbReference type="EMBL" id="KAF2220191.1"/>
    </source>
</evidence>
<gene>
    <name evidence="1" type="ORF">BDZ85DRAFT_267320</name>
</gene>
<protein>
    <submittedName>
        <fullName evidence="1">Uncharacterized protein</fullName>
    </submittedName>
</protein>
<name>A0A6A6G386_9PEZI</name>
<keyword evidence="2" id="KW-1185">Reference proteome</keyword>
<organism evidence="1 2">
    <name type="scientific">Elsinoe ampelina</name>
    <dbReference type="NCBI Taxonomy" id="302913"/>
    <lineage>
        <taxon>Eukaryota</taxon>
        <taxon>Fungi</taxon>
        <taxon>Dikarya</taxon>
        <taxon>Ascomycota</taxon>
        <taxon>Pezizomycotina</taxon>
        <taxon>Dothideomycetes</taxon>
        <taxon>Dothideomycetidae</taxon>
        <taxon>Myriangiales</taxon>
        <taxon>Elsinoaceae</taxon>
        <taxon>Elsinoe</taxon>
    </lineage>
</organism>
<feature type="non-terminal residue" evidence="1">
    <location>
        <position position="84"/>
    </location>
</feature>
<dbReference type="Proteomes" id="UP000799538">
    <property type="component" value="Unassembled WGS sequence"/>
</dbReference>
<sequence>MCSLHIDLLTSRNENVRLEAMQVCVGMILSQGFLLVVLDKMIVTSGLMGYSCRYEDLDTSWAMLRIDGLTNAAEMRAEDARNEM</sequence>
<proteinExistence type="predicted"/>
<evidence type="ECO:0000313" key="2">
    <source>
        <dbReference type="Proteomes" id="UP000799538"/>
    </source>
</evidence>
<accession>A0A6A6G386</accession>
<dbReference type="EMBL" id="ML992513">
    <property type="protein sequence ID" value="KAF2220191.1"/>
    <property type="molecule type" value="Genomic_DNA"/>
</dbReference>
<reference evidence="2" key="1">
    <citation type="journal article" date="2020" name="Stud. Mycol.">
        <title>101 Dothideomycetes genomes: A test case for predicting lifestyles and emergence of pathogens.</title>
        <authorList>
            <person name="Haridas S."/>
            <person name="Albert R."/>
            <person name="Binder M."/>
            <person name="Bloem J."/>
            <person name="LaButti K."/>
            <person name="Salamov A."/>
            <person name="Andreopoulos B."/>
            <person name="Baker S."/>
            <person name="Barry K."/>
            <person name="Bills G."/>
            <person name="Bluhm B."/>
            <person name="Cannon C."/>
            <person name="Castanera R."/>
            <person name="Culley D."/>
            <person name="Daum C."/>
            <person name="Ezra D."/>
            <person name="Gonzalez J."/>
            <person name="Henrissat B."/>
            <person name="Kuo A."/>
            <person name="Liang C."/>
            <person name="Lipzen A."/>
            <person name="Lutzoni F."/>
            <person name="Magnuson J."/>
            <person name="Mondo S."/>
            <person name="Nolan M."/>
            <person name="Ohm R."/>
            <person name="Pangilinan J."/>
            <person name="Park H.-J."/>
            <person name="Ramirez L."/>
            <person name="Alfaro M."/>
            <person name="Sun H."/>
            <person name="Tritt A."/>
            <person name="Yoshinaga Y."/>
            <person name="Zwiers L.-H."/>
            <person name="Turgeon B."/>
            <person name="Goodwin S."/>
            <person name="Spatafora J."/>
            <person name="Crous P."/>
            <person name="Grigoriev I."/>
        </authorList>
    </citation>
    <scope>NUCLEOTIDE SEQUENCE [LARGE SCALE GENOMIC DNA]</scope>
    <source>
        <strain evidence="2">CECT 20119</strain>
    </source>
</reference>